<evidence type="ECO:0000256" key="4">
    <source>
        <dbReference type="ARBA" id="ARBA00023054"/>
    </source>
</evidence>
<keyword evidence="1 6" id="KW-0963">Cytoplasm</keyword>
<keyword evidence="2 6" id="KW-0547">Nucleotide-binding</keyword>
<dbReference type="Proteomes" id="UP000270261">
    <property type="component" value="Unassembled WGS sequence"/>
</dbReference>
<dbReference type="InterPro" id="IPR003395">
    <property type="entry name" value="RecF/RecN/SMC_N"/>
</dbReference>
<evidence type="ECO:0000256" key="1">
    <source>
        <dbReference type="ARBA" id="ARBA00022490"/>
    </source>
</evidence>
<comment type="domain">
    <text evidence="6">Contains large globular domains required for ATP hydrolysis at each terminus and a third globular domain forming a flexible hinge near the middle of the molecule. These domains are separated by coiled-coil structures.</text>
</comment>
<feature type="region of interest" description="Disordered" evidence="7">
    <location>
        <begin position="446"/>
        <end position="494"/>
    </location>
</feature>
<dbReference type="EMBL" id="RRUE01000001">
    <property type="protein sequence ID" value="RRN46092.1"/>
    <property type="molecule type" value="Genomic_DNA"/>
</dbReference>
<keyword evidence="11" id="KW-1185">Reference proteome</keyword>
<feature type="coiled-coil region" evidence="6">
    <location>
        <begin position="1000"/>
        <end position="1027"/>
    </location>
</feature>
<dbReference type="GO" id="GO:0007062">
    <property type="term" value="P:sister chromatid cohesion"/>
    <property type="evidence" value="ECO:0007669"/>
    <property type="project" value="InterPro"/>
</dbReference>
<feature type="domain" description="SMC hinge" evidence="9">
    <location>
        <begin position="595"/>
        <end position="698"/>
    </location>
</feature>
<name>A0A3R8LQR0_9BURK</name>
<dbReference type="SUPFAM" id="SSF75553">
    <property type="entry name" value="Smc hinge domain"/>
    <property type="match status" value="1"/>
</dbReference>
<evidence type="ECO:0000313" key="11">
    <source>
        <dbReference type="Proteomes" id="UP000270261"/>
    </source>
</evidence>
<evidence type="ECO:0000256" key="6">
    <source>
        <dbReference type="HAMAP-Rule" id="MF_01894"/>
    </source>
</evidence>
<feature type="binding site" evidence="6">
    <location>
        <begin position="104"/>
        <end position="111"/>
    </location>
    <ligand>
        <name>ATP</name>
        <dbReference type="ChEBI" id="CHEBI:30616"/>
    </ligand>
</feature>
<keyword evidence="3 6" id="KW-0067">ATP-binding</keyword>
<dbReference type="InterPro" id="IPR027417">
    <property type="entry name" value="P-loop_NTPase"/>
</dbReference>
<dbReference type="CDD" id="cd03278">
    <property type="entry name" value="ABC_SMC_barmotin"/>
    <property type="match status" value="1"/>
</dbReference>
<dbReference type="GO" id="GO:0005694">
    <property type="term" value="C:chromosome"/>
    <property type="evidence" value="ECO:0007669"/>
    <property type="project" value="InterPro"/>
</dbReference>
<gene>
    <name evidence="6 10" type="primary">smc</name>
    <name evidence="10" type="ORF">EHV23_04485</name>
</gene>
<evidence type="ECO:0000256" key="2">
    <source>
        <dbReference type="ARBA" id="ARBA00022741"/>
    </source>
</evidence>
<keyword evidence="4 6" id="KW-0175">Coiled coil</keyword>
<dbReference type="AlphaFoldDB" id="A0A3R8LQR0"/>
<dbReference type="Gene3D" id="1.10.287.1490">
    <property type="match status" value="1"/>
</dbReference>
<evidence type="ECO:0000256" key="7">
    <source>
        <dbReference type="SAM" id="MobiDB-lite"/>
    </source>
</evidence>
<evidence type="ECO:0000256" key="3">
    <source>
        <dbReference type="ARBA" id="ARBA00022840"/>
    </source>
</evidence>
<dbReference type="Gene3D" id="3.40.50.300">
    <property type="entry name" value="P-loop containing nucleotide triphosphate hydrolases"/>
    <property type="match status" value="2"/>
</dbReference>
<comment type="subunit">
    <text evidence="6">Homodimer.</text>
</comment>
<dbReference type="PIRSF" id="PIRSF005719">
    <property type="entry name" value="SMC"/>
    <property type="match status" value="1"/>
</dbReference>
<dbReference type="OrthoDB" id="9808768at2"/>
<dbReference type="NCBIfam" id="TIGR02168">
    <property type="entry name" value="SMC_prok_B"/>
    <property type="match status" value="1"/>
</dbReference>
<feature type="coiled-coil region" evidence="6">
    <location>
        <begin position="834"/>
        <end position="957"/>
    </location>
</feature>
<dbReference type="Pfam" id="PF06470">
    <property type="entry name" value="SMC_hinge"/>
    <property type="match status" value="1"/>
</dbReference>
<feature type="coiled-coil region" evidence="6">
    <location>
        <begin position="242"/>
        <end position="283"/>
    </location>
</feature>
<dbReference type="GO" id="GO:0007059">
    <property type="term" value="P:chromosome segregation"/>
    <property type="evidence" value="ECO:0007669"/>
    <property type="project" value="UniProtKB-UniRule"/>
</dbReference>
<evidence type="ECO:0000313" key="10">
    <source>
        <dbReference type="EMBL" id="RRN46092.1"/>
    </source>
</evidence>
<dbReference type="HAMAP" id="MF_01894">
    <property type="entry name" value="Smc_prok"/>
    <property type="match status" value="1"/>
</dbReference>
<dbReference type="GO" id="GO:0016887">
    <property type="term" value="F:ATP hydrolysis activity"/>
    <property type="evidence" value="ECO:0007669"/>
    <property type="project" value="InterPro"/>
</dbReference>
<reference evidence="10 11" key="1">
    <citation type="submission" date="2018-11" db="EMBL/GenBank/DDBJ databases">
        <title>Genome sequencing of Lautropia sp. KCOM 2505 (= ChDC F240).</title>
        <authorList>
            <person name="Kook J.-K."/>
            <person name="Park S.-N."/>
            <person name="Lim Y.K."/>
        </authorList>
    </citation>
    <scope>NUCLEOTIDE SEQUENCE [LARGE SCALE GENOMIC DNA]</scope>
    <source>
        <strain evidence="10 11">KCOM 2505</strain>
    </source>
</reference>
<dbReference type="SUPFAM" id="SSF52540">
    <property type="entry name" value="P-loop containing nucleoside triphosphate hydrolases"/>
    <property type="match status" value="1"/>
</dbReference>
<dbReference type="InterPro" id="IPR011890">
    <property type="entry name" value="SMC_prok"/>
</dbReference>
<feature type="domain" description="RecF/RecN/SMC N-terminal" evidence="8">
    <location>
        <begin position="75"/>
        <end position="1234"/>
    </location>
</feature>
<comment type="caution">
    <text evidence="10">The sequence shown here is derived from an EMBL/GenBank/DDBJ whole genome shotgun (WGS) entry which is preliminary data.</text>
</comment>
<dbReference type="InterPro" id="IPR024704">
    <property type="entry name" value="SMC"/>
</dbReference>
<feature type="compositionally biased region" description="Low complexity" evidence="7">
    <location>
        <begin position="458"/>
        <end position="470"/>
    </location>
</feature>
<accession>A0A3R8LQR0</accession>
<comment type="function">
    <text evidence="6">Required for chromosome condensation and partitioning.</text>
</comment>
<evidence type="ECO:0000259" key="8">
    <source>
        <dbReference type="Pfam" id="PF02463"/>
    </source>
</evidence>
<feature type="coiled-coil region" evidence="6">
    <location>
        <begin position="736"/>
        <end position="784"/>
    </location>
</feature>
<dbReference type="GO" id="GO:0005524">
    <property type="term" value="F:ATP binding"/>
    <property type="evidence" value="ECO:0007669"/>
    <property type="project" value="UniProtKB-UniRule"/>
</dbReference>
<evidence type="ECO:0000259" key="9">
    <source>
        <dbReference type="Pfam" id="PF06470"/>
    </source>
</evidence>
<dbReference type="GO" id="GO:0005737">
    <property type="term" value="C:cytoplasm"/>
    <property type="evidence" value="ECO:0007669"/>
    <property type="project" value="UniProtKB-SubCell"/>
</dbReference>
<protein>
    <recommendedName>
        <fullName evidence="6">Chromosome partition protein Smc</fullName>
    </recommendedName>
</protein>
<comment type="similarity">
    <text evidence="6">Belongs to the SMC family.</text>
</comment>
<dbReference type="PANTHER" id="PTHR43977">
    <property type="entry name" value="STRUCTURAL MAINTENANCE OF CHROMOSOMES PROTEIN 3"/>
    <property type="match status" value="1"/>
</dbReference>
<evidence type="ECO:0000256" key="5">
    <source>
        <dbReference type="ARBA" id="ARBA00023125"/>
    </source>
</evidence>
<comment type="subcellular location">
    <subcellularLocation>
        <location evidence="6">Cytoplasm</location>
    </subcellularLocation>
</comment>
<dbReference type="Pfam" id="PF02463">
    <property type="entry name" value="SMC_N"/>
    <property type="match status" value="1"/>
</dbReference>
<dbReference type="GO" id="GO:0030261">
    <property type="term" value="P:chromosome condensation"/>
    <property type="evidence" value="ECO:0007669"/>
    <property type="project" value="InterPro"/>
</dbReference>
<dbReference type="InterPro" id="IPR036277">
    <property type="entry name" value="SMC_hinge_sf"/>
</dbReference>
<keyword evidence="5 6" id="KW-0238">DNA-binding</keyword>
<sequence length="1251" mass="139143">MEGLVIIRTVRRWTIRAGAPGLHGTAPFRRPFHGFAASRPESARACWLASARPRQVGVFVLCCRGFPKKRVYVRLKQVKLAGFKSFCDPTTFELPSQLVGIVGPNGCGKSNIIDATRWVLGESRATELRGESMQDVIFNGSLERKPSSRASVELVFDNSLGRIGGAWGGFAEISVKRVLTREGQSTYYINQQPVRRKDVHDIFLGTGLGPRAYAIIGQGTISRIIEAKPDELRVFFEEAAGVSKYKERRRETENRLADTRENLTRVEDILRELQGQISKLDAQAEVAGRYRAMEAERVQKQQWLWLIKRDDAQAEQQLLEKTAESLDLEIEGLQTGLRSAENRMETLREAVHAANDEVSRRQAAFYEVNSSISSLETQIRMIVQSRQQAENRLRALQEQIQSARALSETGVQRRQEVEQQLEEAREQQAEAEMALAEAEEQLAACEEEERGRRDALDAARSAASNAQQALQVGRVERRSHEEALAQMQERRQRLQTSLDQLGDESTEQLERLAMELSAAQEEEARTAEQQAQLEARQAEVQAERGPAQEALQAAVTRTTTIEARITVLEQLQARMQGEGQMRSWLDKHGVSESAERIWQHIRIEPGWETAVEAVLRERVHALEAASVQQLASILKDQPPGKLGLFLPELPVGATPLPARPSGQLTPLVSLVRCQDVRLKPLMSEWLDGWFSAESAEAAFAGRGQLPPGGRFVVREGHAIGRFDAALYAMDSEADGVLARQQELQNLERELRAQQLLGDEARQQAERIEAQAAQLTEQVRTARDASARAVRRVSTATIEHERLAQAVKSRAESRQRLSDEIEELAMRQASREEALQALIDGLAEAEEKADAATEGLDAAREAAEMLAATLSGRRDHARESELAVRESAYTVRSLEQEITNLQERIARANEQLAQADDTRERLMTELEGLSDEALREQLDGMLEQRMQAEEALSEARGLADERSGELRSLDEERLRAERGQEPLRQRLMELRMKEQAARLTAEQMTQALDEAAADLEALAASLAEQVQRPKPSWLQAEVNRLAQAVARLGPVNLAALDELTAAREREVFLNTQSTDLQEAMATLENAIRTIDQETRSLLQSTYDTVNTEFGRLFPMLFGGGEARLVLTGGEILDAGVQVFAQPPGKKNASIHLLSGGEKALTAIALVFGIFKLNPAPFCLLDEVDAPLDDANTERYAKMVSSMSDETQFVFISHNKIAMEMAHQLIGVTMQEKGVSRLVAVDLTSAVELAEAA</sequence>
<proteinExistence type="inferred from homology"/>
<feature type="compositionally biased region" description="Basic and acidic residues" evidence="7">
    <location>
        <begin position="474"/>
        <end position="492"/>
    </location>
</feature>
<dbReference type="GO" id="GO:0006260">
    <property type="term" value="P:DNA replication"/>
    <property type="evidence" value="ECO:0007669"/>
    <property type="project" value="UniProtKB-UniRule"/>
</dbReference>
<dbReference type="GO" id="GO:0003677">
    <property type="term" value="F:DNA binding"/>
    <property type="evidence" value="ECO:0007669"/>
    <property type="project" value="UniProtKB-UniRule"/>
</dbReference>
<organism evidence="10 11">
    <name type="scientific">Lautropia dentalis</name>
    <dbReference type="NCBI Taxonomy" id="2490857"/>
    <lineage>
        <taxon>Bacteria</taxon>
        <taxon>Pseudomonadati</taxon>
        <taxon>Pseudomonadota</taxon>
        <taxon>Betaproteobacteria</taxon>
        <taxon>Burkholderiales</taxon>
        <taxon>Burkholderiaceae</taxon>
        <taxon>Lautropia</taxon>
    </lineage>
</organism>
<dbReference type="InterPro" id="IPR010935">
    <property type="entry name" value="SMC_hinge"/>
</dbReference>